<evidence type="ECO:0000313" key="2">
    <source>
        <dbReference type="EMBL" id="NML25190.1"/>
    </source>
</evidence>
<keyword evidence="3" id="KW-1185">Reference proteome</keyword>
<keyword evidence="1" id="KW-1133">Transmembrane helix</keyword>
<proteinExistence type="predicted"/>
<sequence>MEHSNPLRAWYRHGHWLDTPQGVIVLLSIPVCWLTGLASLLWQDDARPLFLDDSPALYFIAPVLAFLYFLRVGVVGGRGFRSSWWSTAVVAVIVAVPFVLPYLR</sequence>
<feature type="transmembrane region" description="Helical" evidence="1">
    <location>
        <begin position="20"/>
        <end position="42"/>
    </location>
</feature>
<reference evidence="2 3" key="1">
    <citation type="submission" date="2020-04" db="EMBL/GenBank/DDBJ databases">
        <title>Zoogloea sp. G-4-1-14 isolated from soil.</title>
        <authorList>
            <person name="Dahal R.H."/>
        </authorList>
    </citation>
    <scope>NUCLEOTIDE SEQUENCE [LARGE SCALE GENOMIC DNA]</scope>
    <source>
        <strain evidence="2 3">G-4-1-14</strain>
    </source>
</reference>
<keyword evidence="1" id="KW-0472">Membrane</keyword>
<evidence type="ECO:0000313" key="3">
    <source>
        <dbReference type="Proteomes" id="UP000580043"/>
    </source>
</evidence>
<evidence type="ECO:0000256" key="1">
    <source>
        <dbReference type="SAM" id="Phobius"/>
    </source>
</evidence>
<organism evidence="2 3">
    <name type="scientific">Zoogloea dura</name>
    <dbReference type="NCBI Taxonomy" id="2728840"/>
    <lineage>
        <taxon>Bacteria</taxon>
        <taxon>Pseudomonadati</taxon>
        <taxon>Pseudomonadota</taxon>
        <taxon>Betaproteobacteria</taxon>
        <taxon>Rhodocyclales</taxon>
        <taxon>Zoogloeaceae</taxon>
        <taxon>Zoogloea</taxon>
    </lineage>
</organism>
<dbReference type="Proteomes" id="UP000580043">
    <property type="component" value="Unassembled WGS sequence"/>
</dbReference>
<keyword evidence="1" id="KW-0812">Transmembrane</keyword>
<dbReference type="EMBL" id="JABBGA010000003">
    <property type="protein sequence ID" value="NML25190.1"/>
    <property type="molecule type" value="Genomic_DNA"/>
</dbReference>
<protein>
    <submittedName>
        <fullName evidence="2">Uncharacterized protein</fullName>
    </submittedName>
</protein>
<dbReference type="AlphaFoldDB" id="A0A848G278"/>
<accession>A0A848G278</accession>
<dbReference type="RefSeq" id="WP_169144831.1">
    <property type="nucleotide sequence ID" value="NZ_JABBGA010000003.1"/>
</dbReference>
<comment type="caution">
    <text evidence="2">The sequence shown here is derived from an EMBL/GenBank/DDBJ whole genome shotgun (WGS) entry which is preliminary data.</text>
</comment>
<feature type="transmembrane region" description="Helical" evidence="1">
    <location>
        <begin position="84"/>
        <end position="103"/>
    </location>
</feature>
<name>A0A848G278_9RHOO</name>
<gene>
    <name evidence="2" type="ORF">HHL15_05520</name>
</gene>
<feature type="transmembrane region" description="Helical" evidence="1">
    <location>
        <begin position="54"/>
        <end position="72"/>
    </location>
</feature>